<keyword evidence="2" id="KW-1185">Reference proteome</keyword>
<comment type="caution">
    <text evidence="1">The sequence shown here is derived from an EMBL/GenBank/DDBJ whole genome shotgun (WGS) entry which is preliminary data.</text>
</comment>
<dbReference type="EMBL" id="MNCJ02000329">
    <property type="protein sequence ID" value="KAF5767787.1"/>
    <property type="molecule type" value="Genomic_DNA"/>
</dbReference>
<dbReference type="Proteomes" id="UP000215914">
    <property type="component" value="Unassembled WGS sequence"/>
</dbReference>
<organism evidence="1 2">
    <name type="scientific">Helianthus annuus</name>
    <name type="common">Common sunflower</name>
    <dbReference type="NCBI Taxonomy" id="4232"/>
    <lineage>
        <taxon>Eukaryota</taxon>
        <taxon>Viridiplantae</taxon>
        <taxon>Streptophyta</taxon>
        <taxon>Embryophyta</taxon>
        <taxon>Tracheophyta</taxon>
        <taxon>Spermatophyta</taxon>
        <taxon>Magnoliopsida</taxon>
        <taxon>eudicotyledons</taxon>
        <taxon>Gunneridae</taxon>
        <taxon>Pentapetalae</taxon>
        <taxon>asterids</taxon>
        <taxon>campanulids</taxon>
        <taxon>Asterales</taxon>
        <taxon>Asteraceae</taxon>
        <taxon>Asteroideae</taxon>
        <taxon>Heliantheae alliance</taxon>
        <taxon>Heliantheae</taxon>
        <taxon>Helianthus</taxon>
    </lineage>
</organism>
<proteinExistence type="predicted"/>
<accession>A0A9K3H523</accession>
<dbReference type="Gramene" id="mRNA:HanXRQr2_Chr14g0628801">
    <property type="protein sequence ID" value="CDS:HanXRQr2_Chr14g0628801.1"/>
    <property type="gene ID" value="HanXRQr2_Chr14g0628801"/>
</dbReference>
<reference evidence="1" key="2">
    <citation type="submission" date="2020-06" db="EMBL/GenBank/DDBJ databases">
        <title>Helianthus annuus Genome sequencing and assembly Release 2.</title>
        <authorList>
            <person name="Gouzy J."/>
            <person name="Langlade N."/>
            <person name="Munos S."/>
        </authorList>
    </citation>
    <scope>NUCLEOTIDE SEQUENCE</scope>
    <source>
        <tissue evidence="1">Leaves</tissue>
    </source>
</reference>
<name>A0A9K3H523_HELAN</name>
<dbReference type="AlphaFoldDB" id="A0A9K3H523"/>
<reference evidence="1" key="1">
    <citation type="journal article" date="2017" name="Nature">
        <title>The sunflower genome provides insights into oil metabolism, flowering and Asterid evolution.</title>
        <authorList>
            <person name="Badouin H."/>
            <person name="Gouzy J."/>
            <person name="Grassa C.J."/>
            <person name="Murat F."/>
            <person name="Staton S.E."/>
            <person name="Cottret L."/>
            <person name="Lelandais-Briere C."/>
            <person name="Owens G.L."/>
            <person name="Carrere S."/>
            <person name="Mayjonade B."/>
            <person name="Legrand L."/>
            <person name="Gill N."/>
            <person name="Kane N.C."/>
            <person name="Bowers J.E."/>
            <person name="Hubner S."/>
            <person name="Bellec A."/>
            <person name="Berard A."/>
            <person name="Berges H."/>
            <person name="Blanchet N."/>
            <person name="Boniface M.C."/>
            <person name="Brunel D."/>
            <person name="Catrice O."/>
            <person name="Chaidir N."/>
            <person name="Claudel C."/>
            <person name="Donnadieu C."/>
            <person name="Faraut T."/>
            <person name="Fievet G."/>
            <person name="Helmstetter N."/>
            <person name="King M."/>
            <person name="Knapp S.J."/>
            <person name="Lai Z."/>
            <person name="Le Paslier M.C."/>
            <person name="Lippi Y."/>
            <person name="Lorenzon L."/>
            <person name="Mandel J.R."/>
            <person name="Marage G."/>
            <person name="Marchand G."/>
            <person name="Marquand E."/>
            <person name="Bret-Mestries E."/>
            <person name="Morien E."/>
            <person name="Nambeesan S."/>
            <person name="Nguyen T."/>
            <person name="Pegot-Espagnet P."/>
            <person name="Pouilly N."/>
            <person name="Raftis F."/>
            <person name="Sallet E."/>
            <person name="Schiex T."/>
            <person name="Thomas J."/>
            <person name="Vandecasteele C."/>
            <person name="Vares D."/>
            <person name="Vear F."/>
            <person name="Vautrin S."/>
            <person name="Crespi M."/>
            <person name="Mangin B."/>
            <person name="Burke J.M."/>
            <person name="Salse J."/>
            <person name="Munos S."/>
            <person name="Vincourt P."/>
            <person name="Rieseberg L.H."/>
            <person name="Langlade N.B."/>
        </authorList>
    </citation>
    <scope>NUCLEOTIDE SEQUENCE</scope>
    <source>
        <tissue evidence="1">Leaves</tissue>
    </source>
</reference>
<protein>
    <submittedName>
        <fullName evidence="1">Uncharacterized protein</fullName>
    </submittedName>
</protein>
<sequence length="76" mass="9024">MNTCDPQMGWAFRACAQITKKRTPLSRLTSIKINYMNHLFAFHGFDYHLISYNKCYFQIREVVKKHLSNQNVLRGK</sequence>
<gene>
    <name evidence="1" type="ORF">HanXRQr2_Chr14g0628801</name>
</gene>
<evidence type="ECO:0000313" key="1">
    <source>
        <dbReference type="EMBL" id="KAF5767787.1"/>
    </source>
</evidence>
<evidence type="ECO:0000313" key="2">
    <source>
        <dbReference type="Proteomes" id="UP000215914"/>
    </source>
</evidence>